<name>A0AAV5LDW6_9ROSI</name>
<protein>
    <submittedName>
        <fullName evidence="1">Uncharacterized protein</fullName>
    </submittedName>
</protein>
<dbReference type="AlphaFoldDB" id="A0AAV5LDW6"/>
<evidence type="ECO:0000313" key="2">
    <source>
        <dbReference type="Proteomes" id="UP001054252"/>
    </source>
</evidence>
<accession>A0AAV5LDW6</accession>
<dbReference type="Proteomes" id="UP001054252">
    <property type="component" value="Unassembled WGS sequence"/>
</dbReference>
<proteinExistence type="predicted"/>
<evidence type="ECO:0000313" key="1">
    <source>
        <dbReference type="EMBL" id="GKV35455.1"/>
    </source>
</evidence>
<comment type="caution">
    <text evidence="1">The sequence shown here is derived from an EMBL/GenBank/DDBJ whole genome shotgun (WGS) entry which is preliminary data.</text>
</comment>
<keyword evidence="2" id="KW-1185">Reference proteome</keyword>
<reference evidence="1 2" key="1">
    <citation type="journal article" date="2021" name="Commun. Biol.">
        <title>The genome of Shorea leprosula (Dipterocarpaceae) highlights the ecological relevance of drought in aseasonal tropical rainforests.</title>
        <authorList>
            <person name="Ng K.K.S."/>
            <person name="Kobayashi M.J."/>
            <person name="Fawcett J.A."/>
            <person name="Hatakeyama M."/>
            <person name="Paape T."/>
            <person name="Ng C.H."/>
            <person name="Ang C.C."/>
            <person name="Tnah L.H."/>
            <person name="Lee C.T."/>
            <person name="Nishiyama T."/>
            <person name="Sese J."/>
            <person name="O'Brien M.J."/>
            <person name="Copetti D."/>
            <person name="Mohd Noor M.I."/>
            <person name="Ong R.C."/>
            <person name="Putra M."/>
            <person name="Sireger I.Z."/>
            <person name="Indrioko S."/>
            <person name="Kosugi Y."/>
            <person name="Izuno A."/>
            <person name="Isagi Y."/>
            <person name="Lee S.L."/>
            <person name="Shimizu K.K."/>
        </authorList>
    </citation>
    <scope>NUCLEOTIDE SEQUENCE [LARGE SCALE GENOMIC DNA]</scope>
    <source>
        <strain evidence="1">214</strain>
    </source>
</reference>
<gene>
    <name evidence="1" type="ORF">SLEP1_g43718</name>
</gene>
<sequence>MSFEEMLSIGGSEEVRMLEYSDVSVEGESFGSEHTEGGVGRNEVVEGGAEEVLVNILEVGDRSDKFYNTRVDIVFEVKGYKSELKTRDSLSYLVETYEISSRVLIRPTGVKERACSAPRDH</sequence>
<organism evidence="1 2">
    <name type="scientific">Rubroshorea leprosula</name>
    <dbReference type="NCBI Taxonomy" id="152421"/>
    <lineage>
        <taxon>Eukaryota</taxon>
        <taxon>Viridiplantae</taxon>
        <taxon>Streptophyta</taxon>
        <taxon>Embryophyta</taxon>
        <taxon>Tracheophyta</taxon>
        <taxon>Spermatophyta</taxon>
        <taxon>Magnoliopsida</taxon>
        <taxon>eudicotyledons</taxon>
        <taxon>Gunneridae</taxon>
        <taxon>Pentapetalae</taxon>
        <taxon>rosids</taxon>
        <taxon>malvids</taxon>
        <taxon>Malvales</taxon>
        <taxon>Dipterocarpaceae</taxon>
        <taxon>Rubroshorea</taxon>
    </lineage>
</organism>
<dbReference type="EMBL" id="BPVZ01000111">
    <property type="protein sequence ID" value="GKV35455.1"/>
    <property type="molecule type" value="Genomic_DNA"/>
</dbReference>